<organism evidence="1 2">
    <name type="scientific">Smallanthus sonchifolius</name>
    <dbReference type="NCBI Taxonomy" id="185202"/>
    <lineage>
        <taxon>Eukaryota</taxon>
        <taxon>Viridiplantae</taxon>
        <taxon>Streptophyta</taxon>
        <taxon>Embryophyta</taxon>
        <taxon>Tracheophyta</taxon>
        <taxon>Spermatophyta</taxon>
        <taxon>Magnoliopsida</taxon>
        <taxon>eudicotyledons</taxon>
        <taxon>Gunneridae</taxon>
        <taxon>Pentapetalae</taxon>
        <taxon>asterids</taxon>
        <taxon>campanulids</taxon>
        <taxon>Asterales</taxon>
        <taxon>Asteraceae</taxon>
        <taxon>Asteroideae</taxon>
        <taxon>Heliantheae alliance</taxon>
        <taxon>Millerieae</taxon>
        <taxon>Smallanthus</taxon>
    </lineage>
</organism>
<reference evidence="1 2" key="2">
    <citation type="journal article" date="2022" name="Mol. Ecol. Resour.">
        <title>The genomes of chicory, endive, great burdock and yacon provide insights into Asteraceae paleo-polyploidization history and plant inulin production.</title>
        <authorList>
            <person name="Fan W."/>
            <person name="Wang S."/>
            <person name="Wang H."/>
            <person name="Wang A."/>
            <person name="Jiang F."/>
            <person name="Liu H."/>
            <person name="Zhao H."/>
            <person name="Xu D."/>
            <person name="Zhang Y."/>
        </authorList>
    </citation>
    <scope>NUCLEOTIDE SEQUENCE [LARGE SCALE GENOMIC DNA]</scope>
    <source>
        <strain evidence="2">cv. Yunnan</strain>
        <tissue evidence="1">Leaves</tissue>
    </source>
</reference>
<sequence length="515" mass="56101">MSEEVGYTVASDSDTAREETSPEVAIGIDIGTCQCSLAVWSGSQVELIRNTRNQKLMKLYVTFRDESPSPVGGVSNQLSHEYEMLSGASIFNMKRLIGRVDTDPIVSHASKTLPFLIQTLGIGVKPFVAALVNNMWRSTTPEEVVAIYLVELKALAEARLKRPVTDVVTVPAAFSRLQLTRIGRSCAMAGLHVLRLMPEPAAVALLYAQQQLSNRNMGDSGSEKLGLIFNMGAGFCDVAITATAGGVSQMKALAGSSVGGEDLLQNTMHWLVPEMDVLFSSRGFDEIKSMRILRVATQDAIHRLSFQPNVQIDIDLGNGTRICRVLDVEEFEEINKAKSTQASTRWKLASGVNDPFGSLDLLTIQVIAHSIGIRADNNSFVSIIDRSTTLPAKREMLFTTAHDNQTEALIVVYEEEEDDDDDEKRVLLGYFKVVGIPPAPRGVPEINVCMDIDDSNMLGVMSGIVMPGSGTRHPVVPLMEVRMPTADDGHGLCEDALNRLGSTLDLVTLHNKLDT</sequence>
<proteinExistence type="predicted"/>
<reference evidence="2" key="1">
    <citation type="journal article" date="2022" name="Mol. Ecol. Resour.">
        <title>The genomes of chicory, endive, great burdock and yacon provide insights into Asteraceae palaeo-polyploidization history and plant inulin production.</title>
        <authorList>
            <person name="Fan W."/>
            <person name="Wang S."/>
            <person name="Wang H."/>
            <person name="Wang A."/>
            <person name="Jiang F."/>
            <person name="Liu H."/>
            <person name="Zhao H."/>
            <person name="Xu D."/>
            <person name="Zhang Y."/>
        </authorList>
    </citation>
    <scope>NUCLEOTIDE SEQUENCE [LARGE SCALE GENOMIC DNA]</scope>
    <source>
        <strain evidence="2">cv. Yunnan</strain>
    </source>
</reference>
<comment type="caution">
    <text evidence="1">The sequence shown here is derived from an EMBL/GenBank/DDBJ whole genome shotgun (WGS) entry which is preliminary data.</text>
</comment>
<dbReference type="Proteomes" id="UP001056120">
    <property type="component" value="Linkage Group LG26"/>
</dbReference>
<evidence type="ECO:0000313" key="1">
    <source>
        <dbReference type="EMBL" id="KAI3694490.1"/>
    </source>
</evidence>
<evidence type="ECO:0000313" key="2">
    <source>
        <dbReference type="Proteomes" id="UP001056120"/>
    </source>
</evidence>
<gene>
    <name evidence="1" type="ORF">L1987_77455</name>
</gene>
<dbReference type="EMBL" id="CM042043">
    <property type="protein sequence ID" value="KAI3694490.1"/>
    <property type="molecule type" value="Genomic_DNA"/>
</dbReference>
<name>A0ACB8Z9W2_9ASTR</name>
<accession>A0ACB8Z9W2</accession>
<keyword evidence="2" id="KW-1185">Reference proteome</keyword>
<protein>
    <submittedName>
        <fullName evidence="1">Uncharacterized protein</fullName>
    </submittedName>
</protein>